<evidence type="ECO:0000256" key="1">
    <source>
        <dbReference type="SAM" id="MobiDB-lite"/>
    </source>
</evidence>
<dbReference type="EMBL" id="KN822031">
    <property type="protein sequence ID" value="KIM63954.1"/>
    <property type="molecule type" value="Genomic_DNA"/>
</dbReference>
<gene>
    <name evidence="2" type="ORF">SCLCIDRAFT_674992</name>
</gene>
<evidence type="ECO:0000313" key="3">
    <source>
        <dbReference type="Proteomes" id="UP000053989"/>
    </source>
</evidence>
<protein>
    <submittedName>
        <fullName evidence="2">Uncharacterized protein</fullName>
    </submittedName>
</protein>
<dbReference type="HOGENOM" id="CLU_1355368_0_0_1"/>
<dbReference type="InParanoid" id="A0A0C3E676"/>
<reference evidence="2 3" key="1">
    <citation type="submission" date="2014-04" db="EMBL/GenBank/DDBJ databases">
        <authorList>
            <consortium name="DOE Joint Genome Institute"/>
            <person name="Kuo A."/>
            <person name="Kohler A."/>
            <person name="Nagy L.G."/>
            <person name="Floudas D."/>
            <person name="Copeland A."/>
            <person name="Barry K.W."/>
            <person name="Cichocki N."/>
            <person name="Veneault-Fourrey C."/>
            <person name="LaButti K."/>
            <person name="Lindquist E.A."/>
            <person name="Lipzen A."/>
            <person name="Lundell T."/>
            <person name="Morin E."/>
            <person name="Murat C."/>
            <person name="Sun H."/>
            <person name="Tunlid A."/>
            <person name="Henrissat B."/>
            <person name="Grigoriev I.V."/>
            <person name="Hibbett D.S."/>
            <person name="Martin F."/>
            <person name="Nordberg H.P."/>
            <person name="Cantor M.N."/>
            <person name="Hua S.X."/>
        </authorList>
    </citation>
    <scope>NUCLEOTIDE SEQUENCE [LARGE SCALE GENOMIC DNA]</scope>
    <source>
        <strain evidence="2 3">Foug A</strain>
    </source>
</reference>
<dbReference type="STRING" id="1036808.A0A0C3E676"/>
<proteinExistence type="predicted"/>
<keyword evidence="3" id="KW-1185">Reference proteome</keyword>
<dbReference type="AlphaFoldDB" id="A0A0C3E676"/>
<reference evidence="3" key="2">
    <citation type="submission" date="2015-01" db="EMBL/GenBank/DDBJ databases">
        <title>Evolutionary Origins and Diversification of the Mycorrhizal Mutualists.</title>
        <authorList>
            <consortium name="DOE Joint Genome Institute"/>
            <consortium name="Mycorrhizal Genomics Consortium"/>
            <person name="Kohler A."/>
            <person name="Kuo A."/>
            <person name="Nagy L.G."/>
            <person name="Floudas D."/>
            <person name="Copeland A."/>
            <person name="Barry K.W."/>
            <person name="Cichocki N."/>
            <person name="Veneault-Fourrey C."/>
            <person name="LaButti K."/>
            <person name="Lindquist E.A."/>
            <person name="Lipzen A."/>
            <person name="Lundell T."/>
            <person name="Morin E."/>
            <person name="Murat C."/>
            <person name="Riley R."/>
            <person name="Ohm R."/>
            <person name="Sun H."/>
            <person name="Tunlid A."/>
            <person name="Henrissat B."/>
            <person name="Grigoriev I.V."/>
            <person name="Hibbett D.S."/>
            <person name="Martin F."/>
        </authorList>
    </citation>
    <scope>NUCLEOTIDE SEQUENCE [LARGE SCALE GENOMIC DNA]</scope>
    <source>
        <strain evidence="3">Foug A</strain>
    </source>
</reference>
<name>A0A0C3E676_9AGAM</name>
<feature type="region of interest" description="Disordered" evidence="1">
    <location>
        <begin position="182"/>
        <end position="202"/>
    </location>
</feature>
<organism evidence="2 3">
    <name type="scientific">Scleroderma citrinum Foug A</name>
    <dbReference type="NCBI Taxonomy" id="1036808"/>
    <lineage>
        <taxon>Eukaryota</taxon>
        <taxon>Fungi</taxon>
        <taxon>Dikarya</taxon>
        <taxon>Basidiomycota</taxon>
        <taxon>Agaricomycotina</taxon>
        <taxon>Agaricomycetes</taxon>
        <taxon>Agaricomycetidae</taxon>
        <taxon>Boletales</taxon>
        <taxon>Sclerodermatineae</taxon>
        <taxon>Sclerodermataceae</taxon>
        <taxon>Scleroderma</taxon>
    </lineage>
</organism>
<sequence length="202" mass="22171">MYIGLPAAAVVAGYRSAMIPSERSRCRIFSLPLYPFPGTRSAGNAHRDWHVRTLGVTRAVVSEIFGEYSTAPEALDRTVRQVEPDILDELDRTTSIAIEQRMSRAAGASVAPLLQALTLCSTLPPTLDLGKMSLFRRILAHRLEALLTELRCAFMGLSLHEISPFSTQALFDIPSMGAAHADRVRVHPARARDPDGRRGQPP</sequence>
<dbReference type="OrthoDB" id="10051290at2759"/>
<accession>A0A0C3E676</accession>
<evidence type="ECO:0000313" key="2">
    <source>
        <dbReference type="EMBL" id="KIM63954.1"/>
    </source>
</evidence>
<dbReference type="Proteomes" id="UP000053989">
    <property type="component" value="Unassembled WGS sequence"/>
</dbReference>